<evidence type="ECO:0000313" key="1">
    <source>
        <dbReference type="EMBL" id="QGR19161.1"/>
    </source>
</evidence>
<dbReference type="EMBL" id="CP045483">
    <property type="protein sequence ID" value="QGR19161.1"/>
    <property type="molecule type" value="Genomic_DNA"/>
</dbReference>
<dbReference type="GeneID" id="42798142"/>
<proteinExistence type="predicted"/>
<keyword evidence="2" id="KW-1185">Reference proteome</keyword>
<reference evidence="1 2" key="1">
    <citation type="submission" date="2019-10" db="EMBL/GenBank/DDBJ databases">
        <title>Genome Sequences from Six Type Strain Members of the Archaeal Family Sulfolobaceae: Acidianus ambivalens, Acidianus infernus, Metallosphaera prunae, Stygiolobus azoricus, Sulfolobus metallicus, and Sulfurisphaera ohwakuensis.</title>
        <authorList>
            <person name="Counts J.A."/>
            <person name="Kelly R.M."/>
        </authorList>
    </citation>
    <scope>NUCLEOTIDE SEQUENCE [LARGE SCALE GENOMIC DNA]</scope>
    <source>
        <strain evidence="1 2">FC6</strain>
    </source>
</reference>
<dbReference type="RefSeq" id="WP_156005661.1">
    <property type="nucleotide sequence ID" value="NZ_CP045483.1"/>
</dbReference>
<dbReference type="OrthoDB" id="34186at2157"/>
<evidence type="ECO:0000313" key="2">
    <source>
        <dbReference type="Proteomes" id="UP000423396"/>
    </source>
</evidence>
<gene>
    <name evidence="1" type="ORF">D1868_03675</name>
</gene>
<name>A0A650CMS9_9CREN</name>
<dbReference type="AlphaFoldDB" id="A0A650CMS9"/>
<protein>
    <recommendedName>
        <fullName evidence="3">Methylase</fullName>
    </recommendedName>
</protein>
<dbReference type="Proteomes" id="UP000423396">
    <property type="component" value="Chromosome"/>
</dbReference>
<dbReference type="KEGG" id="sazo:D1868_03675"/>
<accession>A0A650CMS9</accession>
<evidence type="ECO:0008006" key="3">
    <source>
        <dbReference type="Google" id="ProtNLM"/>
    </source>
</evidence>
<organism evidence="1 2">
    <name type="scientific">Stygiolobus azoricus</name>
    <dbReference type="NCBI Taxonomy" id="41675"/>
    <lineage>
        <taxon>Archaea</taxon>
        <taxon>Thermoproteota</taxon>
        <taxon>Thermoprotei</taxon>
        <taxon>Sulfolobales</taxon>
        <taxon>Sulfolobaceae</taxon>
        <taxon>Stygiolobus</taxon>
    </lineage>
</organism>
<sequence length="210" mass="23566">MKIVTLLPLSAKNLKEVNEAIVSSLDNKHKYELFSLSYQKISVVGQSSYDMIFSPELLEGEMSLLHILSPLVITTNSSLSFHTPRLRPSLELELKGKSLLIGSPLIEGLISVISDDCLLSADEEIRAVYPLPFRDEAFDNVILSEIMDYDLAKEAYRVTKRGGKGFIIVPFHVDPVNALKVLSVKFRIINAMAKNRFWIIEGIKSDSKRV</sequence>